<name>A0A6J7WT88_9CAUD</name>
<reference evidence="2" key="1">
    <citation type="submission" date="2020-05" db="EMBL/GenBank/DDBJ databases">
        <authorList>
            <person name="Chiriac C."/>
            <person name="Salcher M."/>
            <person name="Ghai R."/>
            <person name="Kavagutti S V."/>
        </authorList>
    </citation>
    <scope>NUCLEOTIDE SEQUENCE</scope>
</reference>
<protein>
    <submittedName>
        <fullName evidence="2">Uncharacterized protein</fullName>
    </submittedName>
</protein>
<feature type="region of interest" description="Disordered" evidence="1">
    <location>
        <begin position="178"/>
        <end position="200"/>
    </location>
</feature>
<sequence length="234" mass="25959">MTPMVRYAVELLAGGPIDPVEMSFFDMSAGDFGKTEAQPQYLSTHRPPFEKNVIVWRGKTTHHDLYEAIMIVIGQDPEEGIVCTVWKGPSGAKLRPVPSMLYVSIDGQVKYGAADDAQPIVAEEAGLVLGMVASWYKALDQKVEASRPTWKPTFTNRRKIAQGKIPAYDWVTVTVEPAKSKSEHQGGTHASPRLHDRRGHMRRLSNGKTVWVKPCKVGDVTKGIVFHDYEIQGS</sequence>
<gene>
    <name evidence="2" type="ORF">UFOVP239_31</name>
</gene>
<evidence type="ECO:0000256" key="1">
    <source>
        <dbReference type="SAM" id="MobiDB-lite"/>
    </source>
</evidence>
<organism evidence="2">
    <name type="scientific">uncultured Caudovirales phage</name>
    <dbReference type="NCBI Taxonomy" id="2100421"/>
    <lineage>
        <taxon>Viruses</taxon>
        <taxon>Duplodnaviria</taxon>
        <taxon>Heunggongvirae</taxon>
        <taxon>Uroviricota</taxon>
        <taxon>Caudoviricetes</taxon>
        <taxon>Peduoviridae</taxon>
        <taxon>Maltschvirus</taxon>
        <taxon>Maltschvirus maltsch</taxon>
    </lineage>
</organism>
<dbReference type="EMBL" id="LR798278">
    <property type="protein sequence ID" value="CAB5220018.1"/>
    <property type="molecule type" value="Genomic_DNA"/>
</dbReference>
<proteinExistence type="predicted"/>
<accession>A0A6J7WT88</accession>
<evidence type="ECO:0000313" key="2">
    <source>
        <dbReference type="EMBL" id="CAB5220018.1"/>
    </source>
</evidence>